<dbReference type="OrthoDB" id="2082687at2"/>
<keyword evidence="2" id="KW-1185">Reference proteome</keyword>
<evidence type="ECO:0000313" key="1">
    <source>
        <dbReference type="EMBL" id="KLN61001.1"/>
    </source>
</evidence>
<organism evidence="1 2">
    <name type="scientific">Kiloniella spongiae</name>
    <dbReference type="NCBI Taxonomy" id="1489064"/>
    <lineage>
        <taxon>Bacteria</taxon>
        <taxon>Pseudomonadati</taxon>
        <taxon>Pseudomonadota</taxon>
        <taxon>Alphaproteobacteria</taxon>
        <taxon>Rhodospirillales</taxon>
        <taxon>Kiloniellaceae</taxon>
        <taxon>Kiloniella</taxon>
    </lineage>
</organism>
<name>A0A0H2MFM1_9PROT</name>
<dbReference type="AlphaFoldDB" id="A0A0H2MFM1"/>
<dbReference type="RefSeq" id="WP_047764212.1">
    <property type="nucleotide sequence ID" value="NZ_LAQL01000006.1"/>
</dbReference>
<sequence>MDATILKNKPMSGEYREHFFNSPKGETTTVLFEDNNYEEYCGIFSGGDIQESKVVVNEGIAFVLAKGKGYIFDVNKRAIIYHTEHSYLTDVLSGNTPNVFVASTFTELIVYQNEESWISKRISSDGINLREVANNILYGQVFNFFDWVPFTLNLETYEYDCEWEF</sequence>
<proteinExistence type="predicted"/>
<protein>
    <submittedName>
        <fullName evidence="1">Uncharacterized protein</fullName>
    </submittedName>
</protein>
<comment type="caution">
    <text evidence="1">The sequence shown here is derived from an EMBL/GenBank/DDBJ whole genome shotgun (WGS) entry which is preliminary data.</text>
</comment>
<evidence type="ECO:0000313" key="2">
    <source>
        <dbReference type="Proteomes" id="UP000035444"/>
    </source>
</evidence>
<accession>A0A0H2MFM1</accession>
<reference evidence="1 2" key="1">
    <citation type="submission" date="2015-03" db="EMBL/GenBank/DDBJ databases">
        <title>Genome Sequence of Kiloniella spongiae MEBiC09566, isolated from a marine sponge.</title>
        <authorList>
            <person name="Shao Z."/>
            <person name="Wang L."/>
            <person name="Li X."/>
        </authorList>
    </citation>
    <scope>NUCLEOTIDE SEQUENCE [LARGE SCALE GENOMIC DNA]</scope>
    <source>
        <strain evidence="1 2">MEBiC09566</strain>
    </source>
</reference>
<gene>
    <name evidence="1" type="ORF">WH96_11295</name>
</gene>
<dbReference type="STRING" id="1489064.WH96_11295"/>
<dbReference type="Proteomes" id="UP000035444">
    <property type="component" value="Unassembled WGS sequence"/>
</dbReference>
<dbReference type="EMBL" id="LAQL01000006">
    <property type="protein sequence ID" value="KLN61001.1"/>
    <property type="molecule type" value="Genomic_DNA"/>
</dbReference>